<dbReference type="EMBL" id="CABVQI010000002">
    <property type="protein sequence ID" value="VWC59102.1"/>
    <property type="molecule type" value="Genomic_DNA"/>
</dbReference>
<reference evidence="2 3" key="1">
    <citation type="submission" date="2019-09" db="EMBL/GenBank/DDBJ databases">
        <authorList>
            <person name="Depoorter E."/>
        </authorList>
    </citation>
    <scope>NUCLEOTIDE SEQUENCE [LARGE SCALE GENOMIC DNA]</scope>
    <source>
        <strain evidence="2">R-18112</strain>
    </source>
</reference>
<dbReference type="AlphaFoldDB" id="A0A6P2T6P5"/>
<accession>A0A6P2T6P5</accession>
<name>A0A6P2T6P5_BURL3</name>
<gene>
    <name evidence="2" type="ORF">BLA18112_00712</name>
</gene>
<sequence>MARTRVPRLAVYMIPRLCVEAAWSVAAVRCCRACGSNRAQMALSGEFIVEEKIARCKSLTESRDLAWLKNHVKTAFSGMRNRRKRISRFCFETFRHFDRLRIPPAACNAGRFARSGKSRAEIFAPCRSAVSGIPAYNACGKTYINFETFRVSGPGPGNVGIAGTLAAPRFHSGWPALCVSVGTAVDEVTTGRFQKKDRRNRLRNHLRKGRPERVGEHAAPGRFTPQAFVE</sequence>
<evidence type="ECO:0000313" key="2">
    <source>
        <dbReference type="EMBL" id="VWC59102.1"/>
    </source>
</evidence>
<proteinExistence type="predicted"/>
<feature type="compositionally biased region" description="Basic residues" evidence="1">
    <location>
        <begin position="195"/>
        <end position="208"/>
    </location>
</feature>
<dbReference type="Proteomes" id="UP000494274">
    <property type="component" value="Unassembled WGS sequence"/>
</dbReference>
<organism evidence="2 3">
    <name type="scientific">Burkholderia lata (strain ATCC 17760 / DSM 23089 / LMG 22485 / NCIMB 9086 / R18194 / 383)</name>
    <dbReference type="NCBI Taxonomy" id="482957"/>
    <lineage>
        <taxon>Bacteria</taxon>
        <taxon>Pseudomonadati</taxon>
        <taxon>Pseudomonadota</taxon>
        <taxon>Betaproteobacteria</taxon>
        <taxon>Burkholderiales</taxon>
        <taxon>Burkholderiaceae</taxon>
        <taxon>Burkholderia</taxon>
        <taxon>Burkholderia cepacia complex</taxon>
    </lineage>
</organism>
<protein>
    <submittedName>
        <fullName evidence="2">Uncharacterized protein</fullName>
    </submittedName>
</protein>
<feature type="region of interest" description="Disordered" evidence="1">
    <location>
        <begin position="195"/>
        <end position="230"/>
    </location>
</feature>
<evidence type="ECO:0000313" key="3">
    <source>
        <dbReference type="Proteomes" id="UP000494274"/>
    </source>
</evidence>
<evidence type="ECO:0000256" key="1">
    <source>
        <dbReference type="SAM" id="MobiDB-lite"/>
    </source>
</evidence>